<dbReference type="PANTHER" id="PTHR43827:SF3">
    <property type="entry name" value="NADP-DEPENDENT OXIDOREDUCTASE DOMAIN-CONTAINING PROTEIN"/>
    <property type="match status" value="1"/>
</dbReference>
<reference evidence="9" key="1">
    <citation type="submission" date="2016-10" db="EMBL/GenBank/DDBJ databases">
        <authorList>
            <person name="Varghese N."/>
            <person name="Submissions S."/>
        </authorList>
    </citation>
    <scope>NUCLEOTIDE SEQUENCE [LARGE SCALE GENOMIC DNA]</scope>
    <source>
        <strain evidence="9">DSM 20524</strain>
    </source>
</reference>
<proteinExistence type="inferred from homology"/>
<evidence type="ECO:0000256" key="4">
    <source>
        <dbReference type="PIRSR" id="PIRSR000097-1"/>
    </source>
</evidence>
<protein>
    <submittedName>
        <fullName evidence="8">2,5-diketo-D-gluconate reductase A</fullName>
    </submittedName>
</protein>
<accession>A0A1H9SQ93</accession>
<keyword evidence="9" id="KW-1185">Reference proteome</keyword>
<evidence type="ECO:0000313" key="9">
    <source>
        <dbReference type="Proteomes" id="UP000198929"/>
    </source>
</evidence>
<dbReference type="Pfam" id="PF00248">
    <property type="entry name" value="Aldo_ket_red"/>
    <property type="match status" value="1"/>
</dbReference>
<dbReference type="InterPro" id="IPR036812">
    <property type="entry name" value="NAD(P)_OxRdtase_dom_sf"/>
</dbReference>
<dbReference type="FunFam" id="3.20.20.100:FF:000015">
    <property type="entry name" value="Oxidoreductase, aldo/keto reductase family"/>
    <property type="match status" value="1"/>
</dbReference>
<dbReference type="PANTHER" id="PTHR43827">
    <property type="entry name" value="2,5-DIKETO-D-GLUCONIC ACID REDUCTASE"/>
    <property type="match status" value="1"/>
</dbReference>
<sequence>MIPSITLNDGNTIPQLGFGTFLVAPEDAERVVSDALEVGYRHIDTAAFYGNEEGVGRAIAGSGIPREEIFLTTKLWQDRHEDADQALAESLERLGTDYVDLYLIHWPAPMRDKYTTAWKTMVQQRDKGLTKSIGVCNFLPEHLDKLESSSDVTPVVNQIELHPFFQQWKDVDAAKVHSIAVEAWHPLAQFKRDFTEIPEIVEPAEAHGKTPAQVVLRWHIQNGTIVFPKTNHVERMRENMDIFDFELTQKEMEGIISLDEGEDGRIGFHPNERE</sequence>
<evidence type="ECO:0000256" key="3">
    <source>
        <dbReference type="ARBA" id="ARBA00023002"/>
    </source>
</evidence>
<evidence type="ECO:0000313" key="8">
    <source>
        <dbReference type="EMBL" id="SER86583.1"/>
    </source>
</evidence>
<feature type="active site" description="Proton donor" evidence="4">
    <location>
        <position position="49"/>
    </location>
</feature>
<feature type="domain" description="NADP-dependent oxidoreductase" evidence="7">
    <location>
        <begin position="17"/>
        <end position="258"/>
    </location>
</feature>
<evidence type="ECO:0000256" key="6">
    <source>
        <dbReference type="PIRSR" id="PIRSR000097-3"/>
    </source>
</evidence>
<organism evidence="8 9">
    <name type="scientific">Corynebacterium cystitidis DSM 20524</name>
    <dbReference type="NCBI Taxonomy" id="1121357"/>
    <lineage>
        <taxon>Bacteria</taxon>
        <taxon>Bacillati</taxon>
        <taxon>Actinomycetota</taxon>
        <taxon>Actinomycetes</taxon>
        <taxon>Mycobacteriales</taxon>
        <taxon>Corynebacteriaceae</taxon>
        <taxon>Corynebacterium</taxon>
    </lineage>
</organism>
<dbReference type="PIRSF" id="PIRSF000097">
    <property type="entry name" value="AKR"/>
    <property type="match status" value="1"/>
</dbReference>
<dbReference type="Gene3D" id="3.20.20.100">
    <property type="entry name" value="NADP-dependent oxidoreductase domain"/>
    <property type="match status" value="1"/>
</dbReference>
<name>A0A1H9SQ93_9CORY</name>
<evidence type="ECO:0000259" key="7">
    <source>
        <dbReference type="Pfam" id="PF00248"/>
    </source>
</evidence>
<feature type="site" description="Lowers pKa of active site Tyr" evidence="6">
    <location>
        <position position="74"/>
    </location>
</feature>
<dbReference type="InterPro" id="IPR018170">
    <property type="entry name" value="Aldo/ket_reductase_CS"/>
</dbReference>
<dbReference type="InterPro" id="IPR020471">
    <property type="entry name" value="AKR"/>
</dbReference>
<feature type="binding site" evidence="5">
    <location>
        <position position="105"/>
    </location>
    <ligand>
        <name>substrate</name>
    </ligand>
</feature>
<dbReference type="EMBL" id="FOGQ01000004">
    <property type="protein sequence ID" value="SER86583.1"/>
    <property type="molecule type" value="Genomic_DNA"/>
</dbReference>
<comment type="similarity">
    <text evidence="1">Belongs to the aldo/keto reductase family.</text>
</comment>
<dbReference type="PRINTS" id="PR00069">
    <property type="entry name" value="ALDKETRDTASE"/>
</dbReference>
<dbReference type="PROSITE" id="PS00062">
    <property type="entry name" value="ALDOKETO_REDUCTASE_2"/>
    <property type="match status" value="1"/>
</dbReference>
<keyword evidence="3" id="KW-0560">Oxidoreductase</keyword>
<gene>
    <name evidence="8" type="ORF">SAMN05661109_01197</name>
</gene>
<dbReference type="InterPro" id="IPR023210">
    <property type="entry name" value="NADP_OxRdtase_dom"/>
</dbReference>
<evidence type="ECO:0000256" key="2">
    <source>
        <dbReference type="ARBA" id="ARBA00022857"/>
    </source>
</evidence>
<dbReference type="RefSeq" id="WP_092257621.1">
    <property type="nucleotide sequence ID" value="NZ_CP047199.1"/>
</dbReference>
<keyword evidence="2" id="KW-0521">NADP</keyword>
<evidence type="ECO:0000256" key="5">
    <source>
        <dbReference type="PIRSR" id="PIRSR000097-2"/>
    </source>
</evidence>
<dbReference type="STRING" id="1121357.SAMN05661109_01197"/>
<evidence type="ECO:0000256" key="1">
    <source>
        <dbReference type="ARBA" id="ARBA00007905"/>
    </source>
</evidence>
<dbReference type="GO" id="GO:0016616">
    <property type="term" value="F:oxidoreductase activity, acting on the CH-OH group of donors, NAD or NADP as acceptor"/>
    <property type="evidence" value="ECO:0007669"/>
    <property type="project" value="UniProtKB-ARBA"/>
</dbReference>
<dbReference type="AlphaFoldDB" id="A0A1H9SQ93"/>
<dbReference type="SUPFAM" id="SSF51430">
    <property type="entry name" value="NAD(P)-linked oxidoreductase"/>
    <property type="match status" value="1"/>
</dbReference>
<dbReference type="Proteomes" id="UP000198929">
    <property type="component" value="Unassembled WGS sequence"/>
</dbReference>
<dbReference type="PROSITE" id="PS00798">
    <property type="entry name" value="ALDOKETO_REDUCTASE_1"/>
    <property type="match status" value="1"/>
</dbReference>